<evidence type="ECO:0000313" key="10">
    <source>
        <dbReference type="EMBL" id="UOO93435.1"/>
    </source>
</evidence>
<comment type="subcellular location">
    <subcellularLocation>
        <location evidence="7">Cytoplasm</location>
    </subcellularLocation>
</comment>
<dbReference type="NCBIfam" id="TIGR00447">
    <property type="entry name" value="pth"/>
    <property type="match status" value="1"/>
</dbReference>
<name>A0ABY4EER5_VITST</name>
<dbReference type="Gene3D" id="3.40.50.1470">
    <property type="entry name" value="Peptidyl-tRNA hydrolase"/>
    <property type="match status" value="1"/>
</dbReference>
<feature type="site" description="Discriminates between blocked and unblocked aminoacyl-tRNA" evidence="7">
    <location>
        <position position="11"/>
    </location>
</feature>
<dbReference type="PANTHER" id="PTHR17224:SF1">
    <property type="entry name" value="PEPTIDYL-TRNA HYDROLASE"/>
    <property type="match status" value="1"/>
</dbReference>
<protein>
    <recommendedName>
        <fullName evidence="6 7">Peptidyl-tRNA hydrolase</fullName>
        <shortName evidence="7">Pth</shortName>
        <ecNumber evidence="1 7">3.1.1.29</ecNumber>
    </recommendedName>
</protein>
<evidence type="ECO:0000256" key="5">
    <source>
        <dbReference type="ARBA" id="ARBA00038063"/>
    </source>
</evidence>
<evidence type="ECO:0000256" key="8">
    <source>
        <dbReference type="RuleBase" id="RU000673"/>
    </source>
</evidence>
<dbReference type="Proteomes" id="UP000832034">
    <property type="component" value="Chromosome"/>
</dbReference>
<dbReference type="InterPro" id="IPR001328">
    <property type="entry name" value="Pept_tRNA_hydro"/>
</dbReference>
<evidence type="ECO:0000256" key="9">
    <source>
        <dbReference type="RuleBase" id="RU004320"/>
    </source>
</evidence>
<dbReference type="InterPro" id="IPR036416">
    <property type="entry name" value="Pept_tRNA_hydro_sf"/>
</dbReference>
<dbReference type="SUPFAM" id="SSF53178">
    <property type="entry name" value="Peptidyl-tRNA hydrolase-like"/>
    <property type="match status" value="1"/>
</dbReference>
<comment type="catalytic activity">
    <reaction evidence="7 8">
        <text>an N-acyl-L-alpha-aminoacyl-tRNA + H2O = an N-acyl-L-amino acid + a tRNA + H(+)</text>
        <dbReference type="Rhea" id="RHEA:54448"/>
        <dbReference type="Rhea" id="RHEA-COMP:10123"/>
        <dbReference type="Rhea" id="RHEA-COMP:13883"/>
        <dbReference type="ChEBI" id="CHEBI:15377"/>
        <dbReference type="ChEBI" id="CHEBI:15378"/>
        <dbReference type="ChEBI" id="CHEBI:59874"/>
        <dbReference type="ChEBI" id="CHEBI:78442"/>
        <dbReference type="ChEBI" id="CHEBI:138191"/>
        <dbReference type="EC" id="3.1.1.29"/>
    </reaction>
</comment>
<dbReference type="HAMAP" id="MF_00083">
    <property type="entry name" value="Pept_tRNA_hydro_bact"/>
    <property type="match status" value="1"/>
</dbReference>
<feature type="binding site" evidence="7">
    <location>
        <position position="67"/>
    </location>
    <ligand>
        <name>tRNA</name>
        <dbReference type="ChEBI" id="CHEBI:17843"/>
    </ligand>
</feature>
<sequence>MKIQMIVGLGNIGPEYEHTRHNAGWWMIDELAATWGASFREDKKYFGKVAKANTPQGEVWLMKPSLYMNKSGQSVSALAQFFKIPVEAILVLHDELDIAPGQIRLKQGGGNGGHNGLKDIQAKMGSANFWRLRLGIGHPGDKSLVSAFVLNKPSRDDRDAIDDAIWRARGEINTMIAGDMDAAIRVLHSGNPK</sequence>
<organism evidence="10 11">
    <name type="scientific">Vitreoscilla stercoraria</name>
    <dbReference type="NCBI Taxonomy" id="61"/>
    <lineage>
        <taxon>Bacteria</taxon>
        <taxon>Pseudomonadati</taxon>
        <taxon>Pseudomonadota</taxon>
        <taxon>Betaproteobacteria</taxon>
        <taxon>Neisseriales</taxon>
        <taxon>Neisseriaceae</taxon>
        <taxon>Vitreoscilla</taxon>
    </lineage>
</organism>
<evidence type="ECO:0000256" key="4">
    <source>
        <dbReference type="ARBA" id="ARBA00022884"/>
    </source>
</evidence>
<dbReference type="RefSeq" id="WP_026353631.1">
    <property type="nucleotide sequence ID" value="NZ_CP091512.1"/>
</dbReference>
<feature type="active site" description="Proton acceptor" evidence="7">
    <location>
        <position position="21"/>
    </location>
</feature>
<dbReference type="PANTHER" id="PTHR17224">
    <property type="entry name" value="PEPTIDYL-TRNA HYDROLASE"/>
    <property type="match status" value="1"/>
</dbReference>
<feature type="binding site" evidence="7">
    <location>
        <position position="115"/>
    </location>
    <ligand>
        <name>tRNA</name>
        <dbReference type="ChEBI" id="CHEBI:17843"/>
    </ligand>
</feature>
<accession>A0ABY4EER5</accession>
<feature type="binding site" evidence="7">
    <location>
        <position position="16"/>
    </location>
    <ligand>
        <name>tRNA</name>
        <dbReference type="ChEBI" id="CHEBI:17843"/>
    </ligand>
</feature>
<keyword evidence="4 7" id="KW-0694">RNA-binding</keyword>
<dbReference type="GO" id="GO:0004045">
    <property type="term" value="F:peptidyl-tRNA hydrolase activity"/>
    <property type="evidence" value="ECO:0007669"/>
    <property type="project" value="UniProtKB-EC"/>
</dbReference>
<reference evidence="10" key="2">
    <citation type="journal article" date="2022" name="Res Sq">
        <title>Evolution of multicellular longitudinally dividing oral cavity symbionts (Neisseriaceae).</title>
        <authorList>
            <person name="Nyongesa S."/>
            <person name="Weber P."/>
            <person name="Bernet E."/>
            <person name="Pullido F."/>
            <person name="Nieckarz M."/>
            <person name="Delaby M."/>
            <person name="Nieves C."/>
            <person name="Viehboeck T."/>
            <person name="Krause N."/>
            <person name="Rivera-Millot A."/>
            <person name="Nakamura A."/>
            <person name="Vischer N."/>
            <person name="VanNieuwenhze M."/>
            <person name="Brun Y."/>
            <person name="Cava F."/>
            <person name="Bulgheresi S."/>
            <person name="Veyrier F."/>
        </authorList>
    </citation>
    <scope>NUCLEOTIDE SEQUENCE</scope>
    <source>
        <strain evidence="10">SAG 1488-6</strain>
    </source>
</reference>
<dbReference type="PROSITE" id="PS01196">
    <property type="entry name" value="PEPT_TRNA_HYDROL_2"/>
    <property type="match status" value="1"/>
</dbReference>
<keyword evidence="3 7" id="KW-0378">Hydrolase</keyword>
<dbReference type="PROSITE" id="PS01195">
    <property type="entry name" value="PEPT_TRNA_HYDROL_1"/>
    <property type="match status" value="1"/>
</dbReference>
<evidence type="ECO:0000256" key="3">
    <source>
        <dbReference type="ARBA" id="ARBA00022801"/>
    </source>
</evidence>
<comment type="function">
    <text evidence="7">Catalyzes the release of premature peptidyl moieties from peptidyl-tRNA molecules trapped in stalled 50S ribosomal subunits, and thus maintains levels of free tRNAs and 50S ribosomes.</text>
</comment>
<evidence type="ECO:0000256" key="1">
    <source>
        <dbReference type="ARBA" id="ARBA00013260"/>
    </source>
</evidence>
<comment type="similarity">
    <text evidence="5 7 9">Belongs to the PTH family.</text>
</comment>
<evidence type="ECO:0000256" key="7">
    <source>
        <dbReference type="HAMAP-Rule" id="MF_00083"/>
    </source>
</evidence>
<dbReference type="InterPro" id="IPR018171">
    <property type="entry name" value="Pept_tRNA_hydro_CS"/>
</dbReference>
<feature type="binding site" evidence="7">
    <location>
        <position position="69"/>
    </location>
    <ligand>
        <name>tRNA</name>
        <dbReference type="ChEBI" id="CHEBI:17843"/>
    </ligand>
</feature>
<evidence type="ECO:0000256" key="6">
    <source>
        <dbReference type="ARBA" id="ARBA00050038"/>
    </source>
</evidence>
<gene>
    <name evidence="7 10" type="primary">pth</name>
    <name evidence="10" type="ORF">LVJ81_05240</name>
</gene>
<proteinExistence type="inferred from homology"/>
<feature type="site" description="Stabilizes the basic form of H active site to accept a proton" evidence="7">
    <location>
        <position position="94"/>
    </location>
</feature>
<dbReference type="EMBL" id="CP091512">
    <property type="protein sequence ID" value="UOO93435.1"/>
    <property type="molecule type" value="Genomic_DNA"/>
</dbReference>
<comment type="subunit">
    <text evidence="7">Monomer.</text>
</comment>
<dbReference type="EC" id="3.1.1.29" evidence="1 7"/>
<evidence type="ECO:0000313" key="11">
    <source>
        <dbReference type="Proteomes" id="UP000832034"/>
    </source>
</evidence>
<comment type="function">
    <text evidence="7">Hydrolyzes ribosome-free peptidyl-tRNAs (with 1 or more amino acids incorporated), which drop off the ribosome during protein synthesis, or as a result of ribosome stalling.</text>
</comment>
<keyword evidence="7" id="KW-0963">Cytoplasm</keyword>
<keyword evidence="11" id="KW-1185">Reference proteome</keyword>
<keyword evidence="2 7" id="KW-0820">tRNA-binding</keyword>
<dbReference type="CDD" id="cd00462">
    <property type="entry name" value="PTH"/>
    <property type="match status" value="1"/>
</dbReference>
<evidence type="ECO:0000256" key="2">
    <source>
        <dbReference type="ARBA" id="ARBA00022555"/>
    </source>
</evidence>
<dbReference type="Pfam" id="PF01195">
    <property type="entry name" value="Pept_tRNA_hydro"/>
    <property type="match status" value="1"/>
</dbReference>
<reference evidence="10" key="1">
    <citation type="submission" date="2021-12" db="EMBL/GenBank/DDBJ databases">
        <authorList>
            <person name="Veyrier F.J."/>
        </authorList>
    </citation>
    <scope>NUCLEOTIDE SEQUENCE</scope>
    <source>
        <strain evidence="10">SAG 1488-6</strain>
    </source>
</reference>